<dbReference type="EMBL" id="CP001778">
    <property type="protein sequence ID" value="ADD44408.1"/>
    <property type="molecule type" value="Genomic_DNA"/>
</dbReference>
<protein>
    <submittedName>
        <fullName evidence="1">Uncharacterized protein</fullName>
    </submittedName>
</protein>
<dbReference type="Proteomes" id="UP000000844">
    <property type="component" value="Chromosome"/>
</dbReference>
<gene>
    <name evidence="1" type="ordered locus">Snas_4766</name>
</gene>
<dbReference type="STRING" id="446470.Snas_4766"/>
<proteinExistence type="predicted"/>
<evidence type="ECO:0000313" key="2">
    <source>
        <dbReference type="Proteomes" id="UP000000844"/>
    </source>
</evidence>
<sequence length="350" mass="37135">MSAPYDASELAAKADEIHDLAMEHTFFPSDAGGDGQEQAFRIQCALSHARGADECLGGSGGGAGADARAEVSEYYRGLTDRILKRTKPSPSRIINRVNDIEAILTTLGFPSYTSIDADHSESFSLSDPAASEPFTNIDSALDEWSGDFKDRLAVYAADLKIVTGNLGKILGVLASATYAIRDINHAKRKTLTSIIDNTIDALDETGYSGQGITDDGIDFGHALWAAGAGVTLLGLGTPAGAAVALTLTGTAISAADHFYEPQDGGNNLASNTAMPAHVLAKMASAIGDMHRQYKEDSRRIADHLKEQNDLVREESERSPEARVMANCFVVAQPLTDLTADGEIYSDLRPG</sequence>
<keyword evidence="2" id="KW-1185">Reference proteome</keyword>
<reference evidence="1 2" key="1">
    <citation type="journal article" date="2009" name="Stand. Genomic Sci.">
        <title>Complete genome sequence of Stackebrandtia nassauensis type strain (LLR-40K-21).</title>
        <authorList>
            <person name="Munk C."/>
            <person name="Lapidus A."/>
            <person name="Copeland A."/>
            <person name="Jando M."/>
            <person name="Mayilraj S."/>
            <person name="Glavina Del Rio T."/>
            <person name="Nolan M."/>
            <person name="Chen F."/>
            <person name="Lucas S."/>
            <person name="Tice H."/>
            <person name="Cheng J.F."/>
            <person name="Han C."/>
            <person name="Detter J.C."/>
            <person name="Bruce D."/>
            <person name="Goodwin L."/>
            <person name="Chain P."/>
            <person name="Pitluck S."/>
            <person name="Goker M."/>
            <person name="Ovchinikova G."/>
            <person name="Pati A."/>
            <person name="Ivanova N."/>
            <person name="Mavromatis K."/>
            <person name="Chen A."/>
            <person name="Palaniappan K."/>
            <person name="Land M."/>
            <person name="Hauser L."/>
            <person name="Chang Y.J."/>
            <person name="Jeffries C.D."/>
            <person name="Bristow J."/>
            <person name="Eisen J.A."/>
            <person name="Markowitz V."/>
            <person name="Hugenholtz P."/>
            <person name="Kyrpides N.C."/>
            <person name="Klenk H.P."/>
        </authorList>
    </citation>
    <scope>NUCLEOTIDE SEQUENCE [LARGE SCALE GENOMIC DNA]</scope>
    <source>
        <strain evidence="2">DSM 44728 / CIP 108903 / NRRL B-16338 / NBRC 102104 / LLR-40K-21</strain>
    </source>
</reference>
<name>D3Q7R6_STANL</name>
<accession>D3Q7R6</accession>
<evidence type="ECO:0000313" key="1">
    <source>
        <dbReference type="EMBL" id="ADD44408.1"/>
    </source>
</evidence>
<dbReference type="KEGG" id="sna:Snas_4766"/>
<dbReference type="AlphaFoldDB" id="D3Q7R6"/>
<dbReference type="HOGENOM" id="CLU_792040_0_0_11"/>
<organism evidence="1 2">
    <name type="scientific">Stackebrandtia nassauensis (strain DSM 44728 / CIP 108903 / NRRL B-16338 / NBRC 102104 / LLR-40K-21)</name>
    <dbReference type="NCBI Taxonomy" id="446470"/>
    <lineage>
        <taxon>Bacteria</taxon>
        <taxon>Bacillati</taxon>
        <taxon>Actinomycetota</taxon>
        <taxon>Actinomycetes</taxon>
        <taxon>Glycomycetales</taxon>
        <taxon>Glycomycetaceae</taxon>
        <taxon>Stackebrandtia</taxon>
    </lineage>
</organism>
<dbReference type="RefSeq" id="WP_013019979.1">
    <property type="nucleotide sequence ID" value="NC_013947.1"/>
</dbReference>